<dbReference type="Pfam" id="PF11951">
    <property type="entry name" value="Fungal_trans_2"/>
    <property type="match status" value="1"/>
</dbReference>
<keyword evidence="2" id="KW-1185">Reference proteome</keyword>
<reference evidence="1 2" key="1">
    <citation type="submission" date="2018-05" db="EMBL/GenBank/DDBJ databases">
        <title>Genome sequencing and assembly of the regulated plant pathogen Lachnellula willkommii and related sister species for the development of diagnostic species identification markers.</title>
        <authorList>
            <person name="Giroux E."/>
            <person name="Bilodeau G."/>
        </authorList>
    </citation>
    <scope>NUCLEOTIDE SEQUENCE [LARGE SCALE GENOMIC DNA]</scope>
    <source>
        <strain evidence="1 2">CBS 172.35</strain>
    </source>
</reference>
<comment type="caution">
    <text evidence="1">The sequence shown here is derived from an EMBL/GenBank/DDBJ whole genome shotgun (WGS) entry which is preliminary data.</text>
</comment>
<dbReference type="EMBL" id="QGML01002786">
    <property type="protein sequence ID" value="TVY87069.1"/>
    <property type="molecule type" value="Genomic_DNA"/>
</dbReference>
<protein>
    <recommendedName>
        <fullName evidence="3">Transcription factor domain-containing protein</fullName>
    </recommendedName>
</protein>
<evidence type="ECO:0008006" key="3">
    <source>
        <dbReference type="Google" id="ProtNLM"/>
    </source>
</evidence>
<accession>A0A559M2A8</accession>
<dbReference type="Proteomes" id="UP000315522">
    <property type="component" value="Unassembled WGS sequence"/>
</dbReference>
<dbReference type="PANTHER" id="PTHR37540">
    <property type="entry name" value="TRANSCRIPTION FACTOR (ACR-2), PUTATIVE-RELATED-RELATED"/>
    <property type="match status" value="1"/>
</dbReference>
<evidence type="ECO:0000313" key="2">
    <source>
        <dbReference type="Proteomes" id="UP000315522"/>
    </source>
</evidence>
<proteinExistence type="predicted"/>
<gene>
    <name evidence="1" type="ORF">LAWI1_G005687</name>
</gene>
<dbReference type="AlphaFoldDB" id="A0A559M2A8"/>
<sequence>MTIINQRLEDIDSALTDGSIGTVASLSSYEATNGNTSAFQAHMDGLKELIKLRGGLQAHGMNKFMKRLILWTDLNCANTLGGLPEFDVSEYTNLLSPTPLTTPKEDQLEFQLQWKPNSNLLQDLQLLDESLLGLFIDVRDLAELDLDQPKSPQGMNAIQDSDRLLLTEFKLLALSKSPTSSKLVASTCMAAIIFLDEHLRGINFNARIMDRFIARLQASMNEVLDTISPFDIEVEMARIVLWILYVGGTAAEQKPERAWFVAHLSCFCSSIHINKWEDAKPILESFLWPPDWEKCGRCLWEEVDKDRAASS</sequence>
<organism evidence="1 2">
    <name type="scientific">Lachnellula willkommii</name>
    <dbReference type="NCBI Taxonomy" id="215461"/>
    <lineage>
        <taxon>Eukaryota</taxon>
        <taxon>Fungi</taxon>
        <taxon>Dikarya</taxon>
        <taxon>Ascomycota</taxon>
        <taxon>Pezizomycotina</taxon>
        <taxon>Leotiomycetes</taxon>
        <taxon>Helotiales</taxon>
        <taxon>Lachnaceae</taxon>
        <taxon>Lachnellula</taxon>
    </lineage>
</organism>
<dbReference type="PANTHER" id="PTHR37540:SF5">
    <property type="entry name" value="TRANSCRIPTION FACTOR DOMAIN-CONTAINING PROTEIN"/>
    <property type="match status" value="1"/>
</dbReference>
<dbReference type="InterPro" id="IPR021858">
    <property type="entry name" value="Fun_TF"/>
</dbReference>
<name>A0A559M2A8_9HELO</name>
<evidence type="ECO:0000313" key="1">
    <source>
        <dbReference type="EMBL" id="TVY87069.1"/>
    </source>
</evidence>